<evidence type="ECO:0000313" key="2">
    <source>
        <dbReference type="Proteomes" id="UP000035763"/>
    </source>
</evidence>
<dbReference type="Proteomes" id="UP000035763">
    <property type="component" value="Unassembled WGS sequence"/>
</dbReference>
<dbReference type="EMBL" id="CAJA01000086">
    <property type="protein sequence ID" value="CCH72546.1"/>
    <property type="molecule type" value="Genomic_DNA"/>
</dbReference>
<protein>
    <submittedName>
        <fullName evidence="1">Uncharacterized protein</fullName>
    </submittedName>
</protein>
<keyword evidence="2" id="KW-1185">Reference proteome</keyword>
<dbReference type="STRING" id="1193182.BN11_1760003"/>
<reference evidence="1 2" key="1">
    <citation type="journal article" date="2013" name="ISME J.">
        <title>A metabolic model for members of the genus Tetrasphaera involved in enhanced biological phosphorus removal.</title>
        <authorList>
            <person name="Kristiansen R."/>
            <person name="Nguyen H.T.T."/>
            <person name="Saunders A.M."/>
            <person name="Nielsen J.L."/>
            <person name="Wimmer R."/>
            <person name="Le V.Q."/>
            <person name="McIlroy S.J."/>
            <person name="Petrovski S."/>
            <person name="Seviour R.J."/>
            <person name="Calteau A."/>
            <person name="Nielsen K.L."/>
            <person name="Nielsen P.H."/>
        </authorList>
    </citation>
    <scope>NUCLEOTIDE SEQUENCE [LARGE SCALE GENOMIC DNA]</scope>
    <source>
        <strain evidence="1 2">Ben110</strain>
    </source>
</reference>
<proteinExistence type="predicted"/>
<evidence type="ECO:0000313" key="1">
    <source>
        <dbReference type="EMBL" id="CCH72546.1"/>
    </source>
</evidence>
<gene>
    <name evidence="1" type="ORF">BN11_1760003</name>
</gene>
<name>W6JV84_9MICO</name>
<accession>W6JV84</accession>
<sequence length="74" mass="7740">MGHIVGCGPGHAALQHSDLHAASTGPARANLAPLAQNLAPLAQPGPAKVDLCVRPGRLWFGPCHPWTLRSMRST</sequence>
<comment type="caution">
    <text evidence="1">The sequence shown here is derived from an EMBL/GenBank/DDBJ whole genome shotgun (WGS) entry which is preliminary data.</text>
</comment>
<dbReference type="AlphaFoldDB" id="W6JV84"/>
<organism evidence="1 2">
    <name type="scientific">Nostocoides australiense Ben110</name>
    <dbReference type="NCBI Taxonomy" id="1193182"/>
    <lineage>
        <taxon>Bacteria</taxon>
        <taxon>Bacillati</taxon>
        <taxon>Actinomycetota</taxon>
        <taxon>Actinomycetes</taxon>
        <taxon>Micrococcales</taxon>
        <taxon>Intrasporangiaceae</taxon>
        <taxon>Nostocoides</taxon>
    </lineage>
</organism>